<dbReference type="Proteomes" id="UP000078546">
    <property type="component" value="Unassembled WGS sequence"/>
</dbReference>
<evidence type="ECO:0000313" key="5">
    <source>
        <dbReference type="Proteomes" id="UP000078560"/>
    </source>
</evidence>
<sequence>MLISKVGRDAVRKLSSHPCVLGNIVPIGNEVKNFHCFAKRNISFTRVHLTHYLEDYYTCPEIATNMISPMSEYVWWSWLFLQGAIVFGTLFHSNYYFTGKPLPKVQGNSQLSLYLHNTNRFAAAL</sequence>
<dbReference type="EMBL" id="FLQU01000168">
    <property type="protein sequence ID" value="SBS81595.1"/>
    <property type="molecule type" value="Genomic_DNA"/>
</dbReference>
<dbReference type="Proteomes" id="UP000078560">
    <property type="component" value="Unassembled WGS sequence"/>
</dbReference>
<evidence type="ECO:0000313" key="2">
    <source>
        <dbReference type="EMBL" id="SBS81595.1"/>
    </source>
</evidence>
<evidence type="ECO:0000313" key="4">
    <source>
        <dbReference type="Proteomes" id="UP000078546"/>
    </source>
</evidence>
<dbReference type="EMBL" id="FLQV01000183">
    <property type="protein sequence ID" value="SBS84189.1"/>
    <property type="molecule type" value="Genomic_DNA"/>
</dbReference>
<gene>
    <name evidence="3" type="ORF">POVCU1_010160</name>
    <name evidence="2" type="ORF">POVCU2_0011020</name>
</gene>
<keyword evidence="1" id="KW-0472">Membrane</keyword>
<accession>A0A1A8VPK6</accession>
<name>A0A1A8VPK6_PLAOA</name>
<protein>
    <submittedName>
        <fullName evidence="2">Uncharacterized protein</fullName>
    </submittedName>
</protein>
<keyword evidence="1" id="KW-1133">Transmembrane helix</keyword>
<reference evidence="4 5" key="1">
    <citation type="submission" date="2016-05" db="EMBL/GenBank/DDBJ databases">
        <authorList>
            <person name="Naeem Raeece"/>
        </authorList>
    </citation>
    <scope>NUCLEOTIDE SEQUENCE [LARGE SCALE GENOMIC DNA]</scope>
</reference>
<keyword evidence="1" id="KW-0812">Transmembrane</keyword>
<dbReference type="AlphaFoldDB" id="A0A1A8VPK6"/>
<feature type="transmembrane region" description="Helical" evidence="1">
    <location>
        <begin position="75"/>
        <end position="97"/>
    </location>
</feature>
<evidence type="ECO:0000313" key="3">
    <source>
        <dbReference type="EMBL" id="SBS84189.1"/>
    </source>
</evidence>
<feature type="non-terminal residue" evidence="2">
    <location>
        <position position="125"/>
    </location>
</feature>
<reference evidence="2" key="2">
    <citation type="submission" date="2016-05" db="EMBL/GenBank/DDBJ databases">
        <authorList>
            <person name="Lavstsen T."/>
            <person name="Jespersen J.S."/>
        </authorList>
    </citation>
    <scope>NUCLEOTIDE SEQUENCE [LARGE SCALE GENOMIC DNA]</scope>
</reference>
<evidence type="ECO:0000256" key="1">
    <source>
        <dbReference type="SAM" id="Phobius"/>
    </source>
</evidence>
<organism evidence="2 5">
    <name type="scientific">Plasmodium ovale curtisi</name>
    <dbReference type="NCBI Taxonomy" id="864141"/>
    <lineage>
        <taxon>Eukaryota</taxon>
        <taxon>Sar</taxon>
        <taxon>Alveolata</taxon>
        <taxon>Apicomplexa</taxon>
        <taxon>Aconoidasida</taxon>
        <taxon>Haemosporida</taxon>
        <taxon>Plasmodiidae</taxon>
        <taxon>Plasmodium</taxon>
        <taxon>Plasmodium (Plasmodium)</taxon>
    </lineage>
</organism>
<proteinExistence type="predicted"/>